<evidence type="ECO:0000256" key="1">
    <source>
        <dbReference type="SAM" id="MobiDB-lite"/>
    </source>
</evidence>
<dbReference type="EMBL" id="JAECZO010000213">
    <property type="protein sequence ID" value="KAK7199103.1"/>
    <property type="molecule type" value="Genomic_DNA"/>
</dbReference>
<name>A0AAW0EY86_9TRYP</name>
<gene>
    <name evidence="2" type="ORF">NESM_000879300</name>
</gene>
<evidence type="ECO:0000313" key="2">
    <source>
        <dbReference type="EMBL" id="KAK7199103.1"/>
    </source>
</evidence>
<keyword evidence="3" id="KW-1185">Reference proteome</keyword>
<accession>A0AAW0EY86</accession>
<sequence>MYLDRPLPKDSESGSEAPTDRKSERKPLALEALMKVERFRPVARAIEDSYVSGDIERTEYVQRLLDLTKELIKIEDGGSNTGKSVKAEMLEAQQEFTDKRVQLYNRFKKKEAAFQLRMQKGNLAEEYEEAFITSVEAHAVSPLVAASTVILLGLAGPGEEPESPEARIARWCEFFLQEPEATRLYRYNAFVVEGMEDGTMDDWRDILGSVGVPLLPPRSRLAYYNTRLMTEATQMAAISGGATQQRRDDETDTHHTLYKKRKSDGVDLLEGGGYQAPVYGPDGTQTAVVDLSGLESFLIDLEGKLPRMGDNIGSAVVAEMRDAVRTAKSNKSGIGRVYANSKRLTVRAKGGVNAWREHGGRGGYHRGGGDDNANGRMYGGEAGSKN</sequence>
<dbReference type="AlphaFoldDB" id="A0AAW0EY86"/>
<evidence type="ECO:0000313" key="3">
    <source>
        <dbReference type="Proteomes" id="UP001430356"/>
    </source>
</evidence>
<feature type="region of interest" description="Disordered" evidence="1">
    <location>
        <begin position="357"/>
        <end position="386"/>
    </location>
</feature>
<organism evidence="2 3">
    <name type="scientific">Novymonas esmeraldas</name>
    <dbReference type="NCBI Taxonomy" id="1808958"/>
    <lineage>
        <taxon>Eukaryota</taxon>
        <taxon>Discoba</taxon>
        <taxon>Euglenozoa</taxon>
        <taxon>Kinetoplastea</taxon>
        <taxon>Metakinetoplastina</taxon>
        <taxon>Trypanosomatida</taxon>
        <taxon>Trypanosomatidae</taxon>
        <taxon>Novymonas</taxon>
    </lineage>
</organism>
<dbReference type="Proteomes" id="UP001430356">
    <property type="component" value="Unassembled WGS sequence"/>
</dbReference>
<comment type="caution">
    <text evidence="2">The sequence shown here is derived from an EMBL/GenBank/DDBJ whole genome shotgun (WGS) entry which is preliminary data.</text>
</comment>
<feature type="region of interest" description="Disordered" evidence="1">
    <location>
        <begin position="1"/>
        <end position="27"/>
    </location>
</feature>
<reference evidence="2 3" key="1">
    <citation type="journal article" date="2021" name="MBio">
        <title>A New Model Trypanosomatid, Novymonas esmeraldas: Genomic Perception of Its 'Candidatus Pandoraea novymonadis' Endosymbiont.</title>
        <authorList>
            <person name="Zakharova A."/>
            <person name="Saura A."/>
            <person name="Butenko A."/>
            <person name="Podesvova L."/>
            <person name="Warmusova S."/>
            <person name="Kostygov A.Y."/>
            <person name="Nenarokova A."/>
            <person name="Lukes J."/>
            <person name="Opperdoes F.R."/>
            <person name="Yurchenko V."/>
        </authorList>
    </citation>
    <scope>NUCLEOTIDE SEQUENCE [LARGE SCALE GENOMIC DNA]</scope>
    <source>
        <strain evidence="2 3">E262AT.01</strain>
    </source>
</reference>
<protein>
    <submittedName>
        <fullName evidence="2">Uncharacterized protein</fullName>
    </submittedName>
</protein>
<proteinExistence type="predicted"/>
<feature type="compositionally biased region" description="Gly residues" evidence="1">
    <location>
        <begin position="377"/>
        <end position="386"/>
    </location>
</feature>